<sequence>MESLGKSLFVLPRRLISGHNGGQAGPVLRSKVRPCQKALVVGGLGYSLSIGVVACDLLWREGVMRARRRMCDGCAEVACTGTMGCARTTRRDALGGAFRRVRDIPRNVLGHIEGAIGHAGISVGQLRHGRKCVTNTREKESLLPIYDPRVEGR</sequence>
<protein>
    <submittedName>
        <fullName evidence="2">Uncharacterized protein</fullName>
    </submittedName>
</protein>
<name>A0A2I0JRN2_PUNGR</name>
<keyword evidence="1" id="KW-0472">Membrane</keyword>
<dbReference type="EMBL" id="PGOL01001360">
    <property type="protein sequence ID" value="PKI58550.1"/>
    <property type="molecule type" value="Genomic_DNA"/>
</dbReference>
<evidence type="ECO:0000313" key="2">
    <source>
        <dbReference type="EMBL" id="PKI58550.1"/>
    </source>
</evidence>
<dbReference type="AlphaFoldDB" id="A0A2I0JRN2"/>
<keyword evidence="3" id="KW-1185">Reference proteome</keyword>
<keyword evidence="1" id="KW-0812">Transmembrane</keyword>
<keyword evidence="1" id="KW-1133">Transmembrane helix</keyword>
<dbReference type="Proteomes" id="UP000233551">
    <property type="component" value="Unassembled WGS sequence"/>
</dbReference>
<comment type="caution">
    <text evidence="2">The sequence shown here is derived from an EMBL/GenBank/DDBJ whole genome shotgun (WGS) entry which is preliminary data.</text>
</comment>
<evidence type="ECO:0000313" key="3">
    <source>
        <dbReference type="Proteomes" id="UP000233551"/>
    </source>
</evidence>
<reference evidence="2 3" key="1">
    <citation type="submission" date="2017-11" db="EMBL/GenBank/DDBJ databases">
        <title>De-novo sequencing of pomegranate (Punica granatum L.) genome.</title>
        <authorList>
            <person name="Akparov Z."/>
            <person name="Amiraslanov A."/>
            <person name="Hajiyeva S."/>
            <person name="Abbasov M."/>
            <person name="Kaur K."/>
            <person name="Hamwieh A."/>
            <person name="Solovyev V."/>
            <person name="Salamov A."/>
            <person name="Braich B."/>
            <person name="Kosarev P."/>
            <person name="Mahmoud A."/>
            <person name="Hajiyev E."/>
            <person name="Babayeva S."/>
            <person name="Izzatullayeva V."/>
            <person name="Mammadov A."/>
            <person name="Mammadov A."/>
            <person name="Sharifova S."/>
            <person name="Ojaghi J."/>
            <person name="Eynullazada K."/>
            <person name="Bayramov B."/>
            <person name="Abdulazimova A."/>
            <person name="Shahmuradov I."/>
        </authorList>
    </citation>
    <scope>NUCLEOTIDE SEQUENCE [LARGE SCALE GENOMIC DNA]</scope>
    <source>
        <strain evidence="3">cv. AG2017</strain>
        <tissue evidence="2">Leaf</tissue>
    </source>
</reference>
<feature type="transmembrane region" description="Helical" evidence="1">
    <location>
        <begin position="38"/>
        <end position="59"/>
    </location>
</feature>
<evidence type="ECO:0000256" key="1">
    <source>
        <dbReference type="SAM" id="Phobius"/>
    </source>
</evidence>
<accession>A0A2I0JRN2</accession>
<proteinExistence type="predicted"/>
<gene>
    <name evidence="2" type="ORF">CRG98_021058</name>
</gene>
<organism evidence="2 3">
    <name type="scientific">Punica granatum</name>
    <name type="common">Pomegranate</name>
    <dbReference type="NCBI Taxonomy" id="22663"/>
    <lineage>
        <taxon>Eukaryota</taxon>
        <taxon>Viridiplantae</taxon>
        <taxon>Streptophyta</taxon>
        <taxon>Embryophyta</taxon>
        <taxon>Tracheophyta</taxon>
        <taxon>Spermatophyta</taxon>
        <taxon>Magnoliopsida</taxon>
        <taxon>eudicotyledons</taxon>
        <taxon>Gunneridae</taxon>
        <taxon>Pentapetalae</taxon>
        <taxon>rosids</taxon>
        <taxon>malvids</taxon>
        <taxon>Myrtales</taxon>
        <taxon>Lythraceae</taxon>
        <taxon>Punica</taxon>
    </lineage>
</organism>